<dbReference type="Proteomes" id="UP000585474">
    <property type="component" value="Unassembled WGS sequence"/>
</dbReference>
<accession>A0A7J0FN30</accession>
<dbReference type="EMBL" id="BJWL01000013">
    <property type="protein sequence ID" value="GFZ00133.1"/>
    <property type="molecule type" value="Genomic_DNA"/>
</dbReference>
<proteinExistence type="predicted"/>
<feature type="transmembrane region" description="Helical" evidence="2">
    <location>
        <begin position="179"/>
        <end position="198"/>
    </location>
</feature>
<evidence type="ECO:0000256" key="1">
    <source>
        <dbReference type="SAM" id="MobiDB-lite"/>
    </source>
</evidence>
<dbReference type="EMBL" id="BJWL01000013">
    <property type="protein sequence ID" value="GFZ00112.1"/>
    <property type="molecule type" value="Genomic_DNA"/>
</dbReference>
<organism evidence="4 5">
    <name type="scientific">Actinidia rufa</name>
    <dbReference type="NCBI Taxonomy" id="165716"/>
    <lineage>
        <taxon>Eukaryota</taxon>
        <taxon>Viridiplantae</taxon>
        <taxon>Streptophyta</taxon>
        <taxon>Embryophyta</taxon>
        <taxon>Tracheophyta</taxon>
        <taxon>Spermatophyta</taxon>
        <taxon>Magnoliopsida</taxon>
        <taxon>eudicotyledons</taxon>
        <taxon>Gunneridae</taxon>
        <taxon>Pentapetalae</taxon>
        <taxon>asterids</taxon>
        <taxon>Ericales</taxon>
        <taxon>Actinidiaceae</taxon>
        <taxon>Actinidia</taxon>
    </lineage>
</organism>
<gene>
    <name evidence="3" type="ORF">Acr_13g0015110</name>
    <name evidence="4" type="ORF">Acr_13g0015320</name>
</gene>
<comment type="caution">
    <text evidence="4">The sequence shown here is derived from an EMBL/GenBank/DDBJ whole genome shotgun (WGS) entry which is preliminary data.</text>
</comment>
<feature type="region of interest" description="Disordered" evidence="1">
    <location>
        <begin position="1"/>
        <end position="70"/>
    </location>
</feature>
<keyword evidence="5" id="KW-1185">Reference proteome</keyword>
<evidence type="ECO:0000313" key="5">
    <source>
        <dbReference type="Proteomes" id="UP000585474"/>
    </source>
</evidence>
<keyword evidence="2" id="KW-1133">Transmembrane helix</keyword>
<name>A0A7J0FN30_9ERIC</name>
<dbReference type="AlphaFoldDB" id="A0A7J0FN30"/>
<keyword evidence="2" id="KW-0472">Membrane</keyword>
<dbReference type="OrthoDB" id="10265969at2759"/>
<protein>
    <submittedName>
        <fullName evidence="4">Uncharacterized protein</fullName>
    </submittedName>
</protein>
<sequence length="218" mass="23310">MLLVSCQPQGADDTEDVIKAKNHISRSSAPSLGESDGSPLGGTTVVTTRESSPSRNRRESGPPEQSSSGLAWLVNGDKGVIKKMVLMMEIILHVKVMLYGTSLHLEMSNTSPVADETSRLSRQATSNEHFACSNSSLVVGVDECHGTANKSGLHNVLHFCITCTCCISLFSDLGTAVNFLWGFIFLIILMAGICDAFLLQGLCAAPTRCDNAAVERYA</sequence>
<reference evidence="4 5" key="1">
    <citation type="submission" date="2019-07" db="EMBL/GenBank/DDBJ databases">
        <title>De Novo Assembly of kiwifruit Actinidia rufa.</title>
        <authorList>
            <person name="Sugita-Konishi S."/>
            <person name="Sato K."/>
            <person name="Mori E."/>
            <person name="Abe Y."/>
            <person name="Kisaki G."/>
            <person name="Hamano K."/>
            <person name="Suezawa K."/>
            <person name="Otani M."/>
            <person name="Fukuda T."/>
            <person name="Manabe T."/>
            <person name="Gomi K."/>
            <person name="Tabuchi M."/>
            <person name="Akimitsu K."/>
            <person name="Kataoka I."/>
        </authorList>
    </citation>
    <scope>NUCLEOTIDE SEQUENCE [LARGE SCALE GENOMIC DNA]</scope>
    <source>
        <strain evidence="5">cv. Fuchu</strain>
        <strain evidence="4">Fuchu</strain>
    </source>
</reference>
<keyword evidence="2" id="KW-0812">Transmembrane</keyword>
<evidence type="ECO:0000313" key="4">
    <source>
        <dbReference type="EMBL" id="GFZ00133.1"/>
    </source>
</evidence>
<evidence type="ECO:0000256" key="2">
    <source>
        <dbReference type="SAM" id="Phobius"/>
    </source>
</evidence>
<evidence type="ECO:0000313" key="3">
    <source>
        <dbReference type="EMBL" id="GFZ00112.1"/>
    </source>
</evidence>